<evidence type="ECO:0000256" key="1">
    <source>
        <dbReference type="SAM" id="SignalP"/>
    </source>
</evidence>
<feature type="signal peptide" evidence="1">
    <location>
        <begin position="1"/>
        <end position="17"/>
    </location>
</feature>
<gene>
    <name evidence="2" type="ORF">LZ518_04290</name>
</gene>
<sequence length="207" mass="22457">MSRCIGLFLATCALALAACSSVGGGGFGSGGYSLVRVTEVRVGDNSLAVTPPREWNKISGSLFTDIRTVEDWTQNGPYLDGISFVTGLKDGKALVYQRSRDDRQVPKFRANMTPPEIAAIIESLFRVRGGAVDFTTTALAPRPFLGASGFQFDYEHLDSDEVRRKGRAVGAVIDGKLYLILLDAARSHYYNASLPDFEAIVNSARRV</sequence>
<name>A0ABT0S7H4_9SPHN</name>
<evidence type="ECO:0000313" key="3">
    <source>
        <dbReference type="Proteomes" id="UP001165383"/>
    </source>
</evidence>
<reference evidence="2" key="1">
    <citation type="submission" date="2022-05" db="EMBL/GenBank/DDBJ databases">
        <authorList>
            <person name="Jo J.-H."/>
            <person name="Im W.-T."/>
        </authorList>
    </citation>
    <scope>NUCLEOTIDE SEQUENCE</scope>
    <source>
        <strain evidence="2">RB56-2</strain>
    </source>
</reference>
<comment type="caution">
    <text evidence="2">The sequence shown here is derived from an EMBL/GenBank/DDBJ whole genome shotgun (WGS) entry which is preliminary data.</text>
</comment>
<dbReference type="RefSeq" id="WP_249914784.1">
    <property type="nucleotide sequence ID" value="NZ_JAMGBB010000001.1"/>
</dbReference>
<protein>
    <recommendedName>
        <fullName evidence="4">Lipoprotein</fullName>
    </recommendedName>
</protein>
<accession>A0ABT0S7H4</accession>
<proteinExistence type="predicted"/>
<evidence type="ECO:0000313" key="2">
    <source>
        <dbReference type="EMBL" id="MCL6740348.1"/>
    </source>
</evidence>
<dbReference type="Proteomes" id="UP001165383">
    <property type="component" value="Unassembled WGS sequence"/>
</dbReference>
<keyword evidence="3" id="KW-1185">Reference proteome</keyword>
<organism evidence="2 3">
    <name type="scientific">Sphingomonas brevis</name>
    <dbReference type="NCBI Taxonomy" id="2908206"/>
    <lineage>
        <taxon>Bacteria</taxon>
        <taxon>Pseudomonadati</taxon>
        <taxon>Pseudomonadota</taxon>
        <taxon>Alphaproteobacteria</taxon>
        <taxon>Sphingomonadales</taxon>
        <taxon>Sphingomonadaceae</taxon>
        <taxon>Sphingomonas</taxon>
    </lineage>
</organism>
<dbReference type="EMBL" id="JAMGBB010000001">
    <property type="protein sequence ID" value="MCL6740348.1"/>
    <property type="molecule type" value="Genomic_DNA"/>
</dbReference>
<dbReference type="PROSITE" id="PS51257">
    <property type="entry name" value="PROKAR_LIPOPROTEIN"/>
    <property type="match status" value="1"/>
</dbReference>
<feature type="chain" id="PRO_5047018038" description="Lipoprotein" evidence="1">
    <location>
        <begin position="18"/>
        <end position="207"/>
    </location>
</feature>
<evidence type="ECO:0008006" key="4">
    <source>
        <dbReference type="Google" id="ProtNLM"/>
    </source>
</evidence>
<keyword evidence="1" id="KW-0732">Signal</keyword>